<keyword evidence="2" id="KW-0472">Membrane</keyword>
<feature type="region of interest" description="Disordered" evidence="1">
    <location>
        <begin position="1"/>
        <end position="61"/>
    </location>
</feature>
<gene>
    <name evidence="3" type="ORF">QTJ16_003611</name>
</gene>
<feature type="transmembrane region" description="Helical" evidence="2">
    <location>
        <begin position="78"/>
        <end position="97"/>
    </location>
</feature>
<feature type="transmembrane region" description="Helical" evidence="2">
    <location>
        <begin position="202"/>
        <end position="221"/>
    </location>
</feature>
<keyword evidence="4" id="KW-1185">Reference proteome</keyword>
<keyword evidence="2" id="KW-1133">Transmembrane helix</keyword>
<dbReference type="PANTHER" id="PTHR33927">
    <property type="entry name" value="TRANSMEMBRANE PROTEIN"/>
    <property type="match status" value="1"/>
</dbReference>
<dbReference type="AlphaFoldDB" id="A0AAD9SZ60"/>
<comment type="caution">
    <text evidence="3">The sequence shown here is derived from an EMBL/GenBank/DDBJ whole genome shotgun (WGS) entry which is preliminary data.</text>
</comment>
<keyword evidence="2" id="KW-0812">Transmembrane</keyword>
<dbReference type="Proteomes" id="UP001285354">
    <property type="component" value="Unassembled WGS sequence"/>
</dbReference>
<evidence type="ECO:0000313" key="3">
    <source>
        <dbReference type="EMBL" id="KAK2626436.1"/>
    </source>
</evidence>
<dbReference type="EMBL" id="JAUBYV010000005">
    <property type="protein sequence ID" value="KAK2626436.1"/>
    <property type="molecule type" value="Genomic_DNA"/>
</dbReference>
<feature type="compositionally biased region" description="Pro residues" evidence="1">
    <location>
        <begin position="1"/>
        <end position="10"/>
    </location>
</feature>
<sequence>MDVIPRPEPCAPSSHLHHISSVSTSHPPRKAEVALSPSHPRATSCASSSSSTREKPSPLPSKHHSWLLRHARHTFLNVYRRLFGVVFALNVVGGVVLAWRFDGHDSNEFVGHLATATAANIMVALLVRQDYIINAMFRLCWMVPLSAPLRLRRIVTKVYEYGGVHSGAATCAVVWFTLFTGYITQDFIREHVREPAIMTTTYALLALLVLLVVTALPCFRFSAHNTFENVHRWGGWFSLALFWAELILFVHTQAPALGPALAKQPAFYFLLLSSLHAILPWLRLRKLHVTPEQLSPHALRLHFTTPMPLFVSLRISDAPLREWHSFACIPSRAGPTAGGSLLISRAGDWTRKTIAAPRPDYWVKGVPVTGVLCMARLFRRVVVVTTGSGIGPCLAVIQDIAGSPLLRGTTSRGTRCRVLWSTPTPLQTYGQAICDAVREVDSQAVIVDTRREGRPDLVAMAWQLYRAEEAEAVFVISNPQLTRKVVYGLEARGVPTFGPIWDS</sequence>
<evidence type="ECO:0000313" key="4">
    <source>
        <dbReference type="Proteomes" id="UP001285354"/>
    </source>
</evidence>
<reference evidence="3" key="1">
    <citation type="submission" date="2023-06" db="EMBL/GenBank/DDBJ databases">
        <title>Draft genome of Marssonina rosae.</title>
        <authorList>
            <person name="Cheng Q."/>
        </authorList>
    </citation>
    <scope>NUCLEOTIDE SEQUENCE</scope>
    <source>
        <strain evidence="3">R4</strain>
    </source>
</reference>
<feature type="transmembrane region" description="Helical" evidence="2">
    <location>
        <begin position="158"/>
        <end position="182"/>
    </location>
</feature>
<protein>
    <recommendedName>
        <fullName evidence="5">Nonribosomal peptide synthetase 12</fullName>
    </recommendedName>
</protein>
<proteinExistence type="predicted"/>
<evidence type="ECO:0008006" key="5">
    <source>
        <dbReference type="Google" id="ProtNLM"/>
    </source>
</evidence>
<name>A0AAD9SZ60_9HELO</name>
<feature type="transmembrane region" description="Helical" evidence="2">
    <location>
        <begin position="109"/>
        <end position="127"/>
    </location>
</feature>
<dbReference type="PANTHER" id="PTHR33927:SF5">
    <property type="entry name" value="ENZYME, PUTATIVE (AFU_ORTHOLOGUE AFUA_8G01222)-RELATED"/>
    <property type="match status" value="1"/>
</dbReference>
<feature type="transmembrane region" description="Helical" evidence="2">
    <location>
        <begin position="233"/>
        <end position="254"/>
    </location>
</feature>
<evidence type="ECO:0000256" key="2">
    <source>
        <dbReference type="SAM" id="Phobius"/>
    </source>
</evidence>
<feature type="compositionally biased region" description="Low complexity" evidence="1">
    <location>
        <begin position="42"/>
        <end position="51"/>
    </location>
</feature>
<organism evidence="3 4">
    <name type="scientific">Diplocarpon rosae</name>
    <dbReference type="NCBI Taxonomy" id="946125"/>
    <lineage>
        <taxon>Eukaryota</taxon>
        <taxon>Fungi</taxon>
        <taxon>Dikarya</taxon>
        <taxon>Ascomycota</taxon>
        <taxon>Pezizomycotina</taxon>
        <taxon>Leotiomycetes</taxon>
        <taxon>Helotiales</taxon>
        <taxon>Drepanopezizaceae</taxon>
        <taxon>Diplocarpon</taxon>
    </lineage>
</organism>
<evidence type="ECO:0000256" key="1">
    <source>
        <dbReference type="SAM" id="MobiDB-lite"/>
    </source>
</evidence>
<accession>A0AAD9SZ60</accession>
<dbReference type="InterPro" id="IPR052979">
    <property type="entry name" value="Adenylate-forming_domain"/>
</dbReference>
<feature type="transmembrane region" description="Helical" evidence="2">
    <location>
        <begin position="266"/>
        <end position="284"/>
    </location>
</feature>